<evidence type="ECO:0000256" key="1">
    <source>
        <dbReference type="ARBA" id="ARBA00020786"/>
    </source>
</evidence>
<dbReference type="PANTHER" id="PTHR23048:SF0">
    <property type="entry name" value="CALMODULIN LIKE 3"/>
    <property type="match status" value="1"/>
</dbReference>
<dbReference type="VEuPathDB" id="PiroplasmaDB:BMR1_03g00570"/>
<dbReference type="InterPro" id="IPR011992">
    <property type="entry name" value="EF-hand-dom_pair"/>
</dbReference>
<evidence type="ECO:0000313" key="6">
    <source>
        <dbReference type="EMBL" id="SJK86254.1"/>
    </source>
</evidence>
<evidence type="ECO:0000256" key="3">
    <source>
        <dbReference type="ARBA" id="ARBA00022737"/>
    </source>
</evidence>
<feature type="domain" description="EF-hand" evidence="5">
    <location>
        <begin position="147"/>
        <end position="182"/>
    </location>
</feature>
<dbReference type="AlphaFoldDB" id="A0A1R4ABC4"/>
<dbReference type="InterPro" id="IPR050230">
    <property type="entry name" value="CALM/Myosin/TropC-like"/>
</dbReference>
<dbReference type="RefSeq" id="XP_021338436.1">
    <property type="nucleotide sequence ID" value="XM_021481847.1"/>
</dbReference>
<dbReference type="PROSITE" id="PS50222">
    <property type="entry name" value="EF_HAND_2"/>
    <property type="match status" value="1"/>
</dbReference>
<keyword evidence="4" id="KW-0007">Acetylation</keyword>
<name>A0A1R4ABC4_BABMR</name>
<dbReference type="Proteomes" id="UP000002899">
    <property type="component" value="Chromosome III"/>
</dbReference>
<proteinExistence type="predicted"/>
<dbReference type="PANTHER" id="PTHR23048">
    <property type="entry name" value="MYOSIN LIGHT CHAIN 1, 3"/>
    <property type="match status" value="1"/>
</dbReference>
<evidence type="ECO:0000259" key="5">
    <source>
        <dbReference type="PROSITE" id="PS50222"/>
    </source>
</evidence>
<dbReference type="GeneID" id="24424749"/>
<accession>A0A1R4ABC4</accession>
<reference evidence="6 7" key="1">
    <citation type="journal article" date="2012" name="Nucleic Acids Res.">
        <title>Sequencing of the smallest Apicomplexan genome from the human pathogen Babesia microti.</title>
        <authorList>
            <person name="Cornillot E."/>
            <person name="Hadj-Kaddour K."/>
            <person name="Dassouli A."/>
            <person name="Noel B."/>
            <person name="Ranwez V."/>
            <person name="Vacherie B."/>
            <person name="Augagneur Y."/>
            <person name="Bres V."/>
            <person name="Duclos A."/>
            <person name="Randazzo S."/>
            <person name="Carcy B."/>
            <person name="Debierre-Grockiego F."/>
            <person name="Delbecq S."/>
            <person name="Moubri-Menage K."/>
            <person name="Shams-Eldin H."/>
            <person name="Usmani-Brown S."/>
            <person name="Bringaud F."/>
            <person name="Wincker P."/>
            <person name="Vivares C.P."/>
            <person name="Schwarz R.T."/>
            <person name="Schetters T.P."/>
            <person name="Krause P.J."/>
            <person name="Gorenflot A."/>
            <person name="Berry V."/>
            <person name="Barbe V."/>
            <person name="Ben Mamoun C."/>
        </authorList>
    </citation>
    <scope>NUCLEOTIDE SEQUENCE [LARGE SCALE GENOMIC DNA]</scope>
    <source>
        <strain evidence="6 7">RI</strain>
    </source>
</reference>
<protein>
    <recommendedName>
        <fullName evidence="1">Calmodulin</fullName>
    </recommendedName>
</protein>
<reference evidence="6 7" key="2">
    <citation type="journal article" date="2013" name="PLoS ONE">
        <title>Whole genome mapping and re-organization of the nuclear and mitochondrial genomes of Babesia microti isolates.</title>
        <authorList>
            <person name="Cornillot E."/>
            <person name="Dassouli A."/>
            <person name="Garg A."/>
            <person name="Pachikara N."/>
            <person name="Randazzo S."/>
            <person name="Depoix D."/>
            <person name="Carcy B."/>
            <person name="Delbecq S."/>
            <person name="Frutos R."/>
            <person name="Silva J.C."/>
            <person name="Sutton R."/>
            <person name="Krause P.J."/>
            <person name="Mamoun C.B."/>
        </authorList>
    </citation>
    <scope>NUCLEOTIDE SEQUENCE [LARGE SCALE GENOMIC DNA]</scope>
    <source>
        <strain evidence="6 7">RI</strain>
    </source>
</reference>
<dbReference type="EMBL" id="LN871598">
    <property type="protein sequence ID" value="SJK86254.1"/>
    <property type="molecule type" value="Genomic_DNA"/>
</dbReference>
<dbReference type="InterPro" id="IPR002048">
    <property type="entry name" value="EF_hand_dom"/>
</dbReference>
<organism evidence="6 7">
    <name type="scientific">Babesia microti (strain RI)</name>
    <dbReference type="NCBI Taxonomy" id="1133968"/>
    <lineage>
        <taxon>Eukaryota</taxon>
        <taxon>Sar</taxon>
        <taxon>Alveolata</taxon>
        <taxon>Apicomplexa</taxon>
        <taxon>Aconoidasida</taxon>
        <taxon>Piroplasmida</taxon>
        <taxon>Babesiidae</taxon>
        <taxon>Babesia</taxon>
    </lineage>
</organism>
<keyword evidence="7" id="KW-1185">Reference proteome</keyword>
<evidence type="ECO:0000256" key="2">
    <source>
        <dbReference type="ARBA" id="ARBA00022723"/>
    </source>
</evidence>
<dbReference type="Gene3D" id="1.10.238.10">
    <property type="entry name" value="EF-hand"/>
    <property type="match status" value="2"/>
</dbReference>
<dbReference type="GO" id="GO:0005509">
    <property type="term" value="F:calcium ion binding"/>
    <property type="evidence" value="ECO:0007669"/>
    <property type="project" value="InterPro"/>
</dbReference>
<keyword evidence="2" id="KW-0479">Metal-binding</keyword>
<dbReference type="Pfam" id="PF21550">
    <property type="entry name" value="MTIP_N"/>
    <property type="match status" value="1"/>
</dbReference>
<gene>
    <name evidence="6" type="ORF">BMR1_03g00570</name>
</gene>
<reference evidence="6 7" key="3">
    <citation type="journal article" date="2016" name="Sci. Rep.">
        <title>Genome-wide diversity and gene expression profiling of Babesia microti isolates identify polymorphic genes that mediate host-pathogen interactions.</title>
        <authorList>
            <person name="Silva J.C."/>
            <person name="Cornillot E."/>
            <person name="McCracken C."/>
            <person name="Usmani-Brown S."/>
            <person name="Dwivedi A."/>
            <person name="Ifeonu O.O."/>
            <person name="Crabtree J."/>
            <person name="Gotia H.T."/>
            <person name="Virji A.Z."/>
            <person name="Reynes C."/>
            <person name="Colinge J."/>
            <person name="Kumar V."/>
            <person name="Lawres L."/>
            <person name="Pazzi J.E."/>
            <person name="Pablo J.V."/>
            <person name="Hung C."/>
            <person name="Brancato J."/>
            <person name="Kumari P."/>
            <person name="Orvis J."/>
            <person name="Tretina K."/>
            <person name="Chibucos M."/>
            <person name="Ott S."/>
            <person name="Sadzewicz L."/>
            <person name="Sengamalay N."/>
            <person name="Shetty A.C."/>
            <person name="Su Q."/>
            <person name="Tallon L."/>
            <person name="Fraser C.M."/>
            <person name="Frutos R."/>
            <person name="Molina D.M."/>
            <person name="Krause P.J."/>
            <person name="Ben Mamoun C."/>
        </authorList>
    </citation>
    <scope>NUCLEOTIDE SEQUENCE [LARGE SCALE GENOMIC DNA]</scope>
    <source>
        <strain evidence="6 7">RI</strain>
    </source>
</reference>
<dbReference type="InterPro" id="IPR049007">
    <property type="entry name" value="MTIP_EFh"/>
</dbReference>
<evidence type="ECO:0000256" key="4">
    <source>
        <dbReference type="ARBA" id="ARBA00022990"/>
    </source>
</evidence>
<dbReference type="OrthoDB" id="435273at2759"/>
<dbReference type="GO" id="GO:0016460">
    <property type="term" value="C:myosin II complex"/>
    <property type="evidence" value="ECO:0007669"/>
    <property type="project" value="TreeGrafter"/>
</dbReference>
<keyword evidence="3" id="KW-0677">Repeat</keyword>
<dbReference type="KEGG" id="bmic:BMR1_03g00570"/>
<dbReference type="SUPFAM" id="SSF47473">
    <property type="entry name" value="EF-hand"/>
    <property type="match status" value="1"/>
</dbReference>
<sequence>MVNLITGSCMGECIANLPPEAEFPSQEYIEQKMEELNMNDINYYMWIPGYKYQPLLKQRIDSVRSASTIEIDEPIEQPDIEKSEIHKAFDSKAVSGKVSINEVANLLRTLGYAPTNAELEESAKMFGESLTLSQFQDICYALNDSTTSLHGLEQALRYFDNSGSGKLSKAQWMNIMMNYGEPLTMDEMNMVNKKFSIGESIDCKVICEEVVS</sequence>
<evidence type="ECO:0000313" key="7">
    <source>
        <dbReference type="Proteomes" id="UP000002899"/>
    </source>
</evidence>